<dbReference type="InterPro" id="IPR036388">
    <property type="entry name" value="WH-like_DNA-bd_sf"/>
</dbReference>
<evidence type="ECO:0000313" key="3">
    <source>
        <dbReference type="EMBL" id="CAB4594986.1"/>
    </source>
</evidence>
<dbReference type="PANTHER" id="PTHR42942:SF1">
    <property type="entry name" value="ALKYLTRANSFERASE-LIKE PROTEIN 1"/>
    <property type="match status" value="1"/>
</dbReference>
<dbReference type="GO" id="GO:0006281">
    <property type="term" value="P:DNA repair"/>
    <property type="evidence" value="ECO:0007669"/>
    <property type="project" value="InterPro"/>
</dbReference>
<dbReference type="Gene3D" id="1.10.10.10">
    <property type="entry name" value="Winged helix-like DNA-binding domain superfamily/Winged helix DNA-binding domain"/>
    <property type="match status" value="1"/>
</dbReference>
<dbReference type="AlphaFoldDB" id="A0A6J6G197"/>
<dbReference type="InterPro" id="IPR052520">
    <property type="entry name" value="ATL_DNA_repair"/>
</dbReference>
<evidence type="ECO:0000256" key="1">
    <source>
        <dbReference type="ARBA" id="ARBA00022763"/>
    </source>
</evidence>
<organism evidence="3">
    <name type="scientific">freshwater metagenome</name>
    <dbReference type="NCBI Taxonomy" id="449393"/>
    <lineage>
        <taxon>unclassified sequences</taxon>
        <taxon>metagenomes</taxon>
        <taxon>ecological metagenomes</taxon>
    </lineage>
</organism>
<sequence length="86" mass="9358">MLLSVPEGTVVTYGDVARDAGHPRQSRLVGRVLSQWSEDLDLPWWRVVNASGRLVPGHEVEQARLLAAEGVACRDGRVVRGRRGGG</sequence>
<reference evidence="3" key="1">
    <citation type="submission" date="2020-05" db="EMBL/GenBank/DDBJ databases">
        <authorList>
            <person name="Chiriac C."/>
            <person name="Salcher M."/>
            <person name="Ghai R."/>
            <person name="Kavagutti S V."/>
        </authorList>
    </citation>
    <scope>NUCLEOTIDE SEQUENCE</scope>
</reference>
<accession>A0A6J6G197</accession>
<dbReference type="SUPFAM" id="SSF46767">
    <property type="entry name" value="Methylated DNA-protein cysteine methyltransferase, C-terminal domain"/>
    <property type="match status" value="1"/>
</dbReference>
<name>A0A6J6G197_9ZZZZ</name>
<dbReference type="Pfam" id="PF01035">
    <property type="entry name" value="DNA_binding_1"/>
    <property type="match status" value="1"/>
</dbReference>
<dbReference type="EMBL" id="CAEZTS010000222">
    <property type="protein sequence ID" value="CAB4594986.1"/>
    <property type="molecule type" value="Genomic_DNA"/>
</dbReference>
<proteinExistence type="predicted"/>
<dbReference type="InterPro" id="IPR036217">
    <property type="entry name" value="MethylDNA_cys_MeTrfase_DNAb"/>
</dbReference>
<feature type="domain" description="Methylated-DNA-[protein]-cysteine S-methyltransferase DNA binding" evidence="2">
    <location>
        <begin position="2"/>
        <end position="71"/>
    </location>
</feature>
<evidence type="ECO:0000259" key="2">
    <source>
        <dbReference type="Pfam" id="PF01035"/>
    </source>
</evidence>
<dbReference type="CDD" id="cd06445">
    <property type="entry name" value="ATase"/>
    <property type="match status" value="1"/>
</dbReference>
<dbReference type="InterPro" id="IPR014048">
    <property type="entry name" value="MethylDNA_cys_MeTrfase_DNA-bd"/>
</dbReference>
<dbReference type="PANTHER" id="PTHR42942">
    <property type="entry name" value="6-O-METHYLGUANINE DNA METHYLTRANSFERASE"/>
    <property type="match status" value="1"/>
</dbReference>
<dbReference type="GO" id="GO:0003824">
    <property type="term" value="F:catalytic activity"/>
    <property type="evidence" value="ECO:0007669"/>
    <property type="project" value="InterPro"/>
</dbReference>
<keyword evidence="1" id="KW-0227">DNA damage</keyword>
<gene>
    <name evidence="3" type="ORF">UFOPK1722_01836</name>
</gene>
<protein>
    <submittedName>
        <fullName evidence="3">Unannotated protein</fullName>
    </submittedName>
</protein>